<organism evidence="7 8">
    <name type="scientific">Rossellomorea oryzaecorticis</name>
    <dbReference type="NCBI Taxonomy" id="1396505"/>
    <lineage>
        <taxon>Bacteria</taxon>
        <taxon>Bacillati</taxon>
        <taxon>Bacillota</taxon>
        <taxon>Bacilli</taxon>
        <taxon>Bacillales</taxon>
        <taxon>Bacillaceae</taxon>
        <taxon>Rossellomorea</taxon>
    </lineage>
</organism>
<comment type="function">
    <text evidence="6">Catalyzes the reversible cleavage of pseudouridine 5'-phosphate (PsiMP) to ribose 5-phosphate and uracil. Functions biologically in the cleavage direction, as part of a pseudouridine degradation pathway.</text>
</comment>
<dbReference type="Gene3D" id="3.40.1790.10">
    <property type="entry name" value="Indigoidine synthase domain"/>
    <property type="match status" value="1"/>
</dbReference>
<protein>
    <recommendedName>
        <fullName evidence="6">Pseudouridine-5'-phosphate glycosidase</fullName>
        <shortName evidence="6">PsiMP glycosidase</shortName>
        <ecNumber evidence="6">4.2.1.70</ecNumber>
    </recommendedName>
</protein>
<feature type="binding site" evidence="6">
    <location>
        <position position="106"/>
    </location>
    <ligand>
        <name>substrate</name>
    </ligand>
</feature>
<dbReference type="EC" id="4.2.1.70" evidence="6"/>
<evidence type="ECO:0000256" key="2">
    <source>
        <dbReference type="ARBA" id="ARBA00022801"/>
    </source>
</evidence>
<feature type="binding site" evidence="6">
    <location>
        <position position="86"/>
    </location>
    <ligand>
        <name>substrate</name>
    </ligand>
</feature>
<feature type="binding site" evidence="6">
    <location>
        <begin position="140"/>
        <end position="142"/>
    </location>
    <ligand>
        <name>substrate</name>
    </ligand>
</feature>
<reference evidence="7 8" key="1">
    <citation type="submission" date="2024-04" db="EMBL/GenBank/DDBJ databases">
        <title>Bacillus oryzaecorticis sp. nov., a moderately halophilic bacterium isolated from rice husks.</title>
        <authorList>
            <person name="Zhu H.-S."/>
        </authorList>
    </citation>
    <scope>NUCLEOTIDE SEQUENCE [LARGE SCALE GENOMIC DNA]</scope>
    <source>
        <strain evidence="7 8">ZC255</strain>
    </source>
</reference>
<dbReference type="Pfam" id="PF04227">
    <property type="entry name" value="Indigoidine_A"/>
    <property type="match status" value="1"/>
</dbReference>
<comment type="similarity">
    <text evidence="6">Belongs to the pseudouridine-5'-phosphate glycosidase family.</text>
</comment>
<proteinExistence type="inferred from homology"/>
<evidence type="ECO:0000313" key="7">
    <source>
        <dbReference type="EMBL" id="MEL3973541.1"/>
    </source>
</evidence>
<keyword evidence="8" id="KW-1185">Reference proteome</keyword>
<name>A0ABU9KBP9_9BACI</name>
<comment type="cofactor">
    <cofactor evidence="6">
        <name>Mn(2+)</name>
        <dbReference type="ChEBI" id="CHEBI:29035"/>
    </cofactor>
    <text evidence="6">Binds 1 Mn(2+) ion per subunit.</text>
</comment>
<evidence type="ECO:0000256" key="3">
    <source>
        <dbReference type="ARBA" id="ARBA00023211"/>
    </source>
</evidence>
<dbReference type="RefSeq" id="WP_341985076.1">
    <property type="nucleotide sequence ID" value="NZ_JBBYAF010000030.1"/>
</dbReference>
<keyword evidence="1 6" id="KW-0479">Metal-binding</keyword>
<dbReference type="PANTHER" id="PTHR42909">
    <property type="entry name" value="ZGC:136858"/>
    <property type="match status" value="1"/>
</dbReference>
<keyword evidence="4 6" id="KW-0456">Lyase</keyword>
<feature type="active site" description="Nucleophile" evidence="6">
    <location>
        <position position="159"/>
    </location>
</feature>
<keyword evidence="5 6" id="KW-0326">Glycosidase</keyword>
<dbReference type="InterPro" id="IPR022830">
    <property type="entry name" value="Indigdn_synthA-like"/>
</dbReference>
<feature type="binding site" evidence="6">
    <location>
        <position position="138"/>
    </location>
    <ligand>
        <name>Mn(2+)</name>
        <dbReference type="ChEBI" id="CHEBI:29035"/>
    </ligand>
</feature>
<evidence type="ECO:0000256" key="4">
    <source>
        <dbReference type="ARBA" id="ARBA00023239"/>
    </source>
</evidence>
<keyword evidence="3 6" id="KW-0464">Manganese</keyword>
<dbReference type="Proteomes" id="UP001389717">
    <property type="component" value="Unassembled WGS sequence"/>
</dbReference>
<sequence length="308" mass="33025">MKPYIEYSDEVMQGKRNGKAIVALESTIISHGMPYPQNVQTAREVEDIIRAGGAVPATIAILNGQIKIGLSHEELEYLGQATEVIKASRRDIPYILSAGKDGATTVAATMILAELADIAVFVTGGIGGVHRGAEETMDISADLEELARTNVAVVCAGAKSILDIGLTLEYLETKGVPVLGYQTESLPAFYTRSSPYNVNYQMDSCEELASLLRSKWNLGLSGGVVVANPIPEEDAMDENEMNSIIETALQEAEKRNITGKEATPFLLGRVKELTGGKSLVANIALVKNNARVGAELAVKYETMKTAHV</sequence>
<feature type="active site" description="Proton donor" evidence="6">
    <location>
        <position position="25"/>
    </location>
</feature>
<dbReference type="GO" id="GO:0016798">
    <property type="term" value="F:hydrolase activity, acting on glycosyl bonds"/>
    <property type="evidence" value="ECO:0007669"/>
    <property type="project" value="UniProtKB-KW"/>
</dbReference>
<dbReference type="SUPFAM" id="SSF110581">
    <property type="entry name" value="Indigoidine synthase A-like"/>
    <property type="match status" value="1"/>
</dbReference>
<keyword evidence="2 6" id="KW-0378">Hydrolase</keyword>
<evidence type="ECO:0000256" key="5">
    <source>
        <dbReference type="ARBA" id="ARBA00023295"/>
    </source>
</evidence>
<evidence type="ECO:0000313" key="8">
    <source>
        <dbReference type="Proteomes" id="UP001389717"/>
    </source>
</evidence>
<dbReference type="EMBL" id="JBBYAF010000030">
    <property type="protein sequence ID" value="MEL3973541.1"/>
    <property type="molecule type" value="Genomic_DNA"/>
</dbReference>
<comment type="catalytic activity">
    <reaction evidence="6">
        <text>D-ribose 5-phosphate + uracil = psi-UMP + H2O</text>
        <dbReference type="Rhea" id="RHEA:18337"/>
        <dbReference type="ChEBI" id="CHEBI:15377"/>
        <dbReference type="ChEBI" id="CHEBI:17568"/>
        <dbReference type="ChEBI" id="CHEBI:58380"/>
        <dbReference type="ChEBI" id="CHEBI:78346"/>
        <dbReference type="EC" id="4.2.1.70"/>
    </reaction>
</comment>
<dbReference type="InterPro" id="IPR007342">
    <property type="entry name" value="PsuG"/>
</dbReference>
<evidence type="ECO:0000256" key="6">
    <source>
        <dbReference type="HAMAP-Rule" id="MF_01876"/>
    </source>
</evidence>
<comment type="subunit">
    <text evidence="6">Homotrimer.</text>
</comment>
<comment type="caution">
    <text evidence="7">The sequence shown here is derived from an EMBL/GenBank/DDBJ whole genome shotgun (WGS) entry which is preliminary data.</text>
</comment>
<dbReference type="PANTHER" id="PTHR42909:SF1">
    <property type="entry name" value="CARBOHYDRATE KINASE PFKB DOMAIN-CONTAINING PROTEIN"/>
    <property type="match status" value="1"/>
</dbReference>
<evidence type="ECO:0000256" key="1">
    <source>
        <dbReference type="ARBA" id="ARBA00022723"/>
    </source>
</evidence>
<dbReference type="HAMAP" id="MF_01876">
    <property type="entry name" value="PsiMP_glycosidase"/>
    <property type="match status" value="1"/>
</dbReference>
<gene>
    <name evidence="6" type="primary">psuG</name>
    <name evidence="7" type="ORF">AAEO50_14725</name>
</gene>
<accession>A0ABU9KBP9</accession>